<accession>A0A5S4GCD1</accession>
<dbReference type="Pfam" id="PF04024">
    <property type="entry name" value="PspC"/>
    <property type="match status" value="1"/>
</dbReference>
<protein>
    <submittedName>
        <fullName evidence="4">PspC domain-containing protein</fullName>
    </submittedName>
</protein>
<organism evidence="4 5">
    <name type="scientific">Nonomuraea zeae</name>
    <dbReference type="NCBI Taxonomy" id="1642303"/>
    <lineage>
        <taxon>Bacteria</taxon>
        <taxon>Bacillati</taxon>
        <taxon>Actinomycetota</taxon>
        <taxon>Actinomycetes</taxon>
        <taxon>Streptosporangiales</taxon>
        <taxon>Streptosporangiaceae</taxon>
        <taxon>Nonomuraea</taxon>
    </lineage>
</organism>
<keyword evidence="5" id="KW-1185">Reference proteome</keyword>
<feature type="region of interest" description="Disordered" evidence="1">
    <location>
        <begin position="180"/>
        <end position="325"/>
    </location>
</feature>
<feature type="compositionally biased region" description="Pro residues" evidence="1">
    <location>
        <begin position="199"/>
        <end position="221"/>
    </location>
</feature>
<feature type="region of interest" description="Disordered" evidence="1">
    <location>
        <begin position="1"/>
        <end position="49"/>
    </location>
</feature>
<feature type="domain" description="Phage shock protein PspC N-terminal" evidence="3">
    <location>
        <begin position="47"/>
        <end position="102"/>
    </location>
</feature>
<dbReference type="Proteomes" id="UP000306628">
    <property type="component" value="Unassembled WGS sequence"/>
</dbReference>
<feature type="transmembrane region" description="Helical" evidence="2">
    <location>
        <begin position="120"/>
        <end position="143"/>
    </location>
</feature>
<keyword evidence="2" id="KW-1133">Transmembrane helix</keyword>
<evidence type="ECO:0000259" key="3">
    <source>
        <dbReference type="Pfam" id="PF04024"/>
    </source>
</evidence>
<keyword evidence="2" id="KW-0472">Membrane</keyword>
<name>A0A5S4GCD1_9ACTN</name>
<proteinExistence type="predicted"/>
<feature type="compositionally biased region" description="Polar residues" evidence="1">
    <location>
        <begin position="1"/>
        <end position="13"/>
    </location>
</feature>
<feature type="transmembrane region" description="Helical" evidence="2">
    <location>
        <begin position="412"/>
        <end position="431"/>
    </location>
</feature>
<feature type="compositionally biased region" description="Basic and acidic residues" evidence="1">
    <location>
        <begin position="254"/>
        <end position="265"/>
    </location>
</feature>
<dbReference type="AlphaFoldDB" id="A0A5S4GCD1"/>
<dbReference type="OrthoDB" id="3535301at2"/>
<evidence type="ECO:0000256" key="1">
    <source>
        <dbReference type="SAM" id="MobiDB-lite"/>
    </source>
</evidence>
<feature type="transmembrane region" description="Helical" evidence="2">
    <location>
        <begin position="381"/>
        <end position="400"/>
    </location>
</feature>
<evidence type="ECO:0000256" key="2">
    <source>
        <dbReference type="SAM" id="Phobius"/>
    </source>
</evidence>
<comment type="caution">
    <text evidence="4">The sequence shown here is derived from an EMBL/GenBank/DDBJ whole genome shotgun (WGS) entry which is preliminary data.</text>
</comment>
<dbReference type="InterPro" id="IPR007168">
    <property type="entry name" value="Phageshock_PspC_N"/>
</dbReference>
<feature type="transmembrane region" description="Helical" evidence="2">
    <location>
        <begin position="73"/>
        <end position="99"/>
    </location>
</feature>
<evidence type="ECO:0000313" key="5">
    <source>
        <dbReference type="Proteomes" id="UP000306628"/>
    </source>
</evidence>
<gene>
    <name evidence="4" type="ORF">ETD85_28380</name>
</gene>
<feature type="transmembrane region" description="Helical" evidence="2">
    <location>
        <begin position="149"/>
        <end position="173"/>
    </location>
</feature>
<sequence length="580" mass="60572">MSGTLRASGNNPRVGSGVSRMRAHRPQVHDGSMTEAPPREPAAPPRALRRSSEGRFLMGVCAGLGRHTGIDPVVFRAGFAVLLLGSGIGLFVYLAAFLLMKEPNGKPGIIEQWTRRDFDAEAVMALLTAVLAFGLAINLATVWLDTGTLVVGVFLAVSLLAAHSNGVDLLGLARSMPERLSRRRDSAEPPVASYTRAAPTPPVRPTPPAPPAAPDVRPAPEPSLARFDAPTPVSEGVARPATADAPASMAHGAVPEDSRGDERAGEPVMEPVQKPAPIQEPVRGPAPRSEPARVDRLDEEEAARADALTAEHAVPSHQPPAYRPQPKTAVDYAAYGEPFAPNGPYQPLDPARRAGGYSPYDPAYYSRPAPRVERPRRPRSFIGVIVFLLAFIIGGIVVAVQARSAAGVSPTIVGGAMLITIGAGLLVAAWWGRGAGLVAAGTMVALIVAVGLMLGGLPRNIGESAWAPSSVAEANKVYDVGVGDGRLDLSELELAAGSTVTFNASVSVGELIVIVPPTARVEVHASNKVGDIKIDQSIKGGVDIRANKVLAPEIAPDGKVSTIVLHLRGGIGDMEVRRAA</sequence>
<dbReference type="EMBL" id="VCKX01000096">
    <property type="protein sequence ID" value="TMR30685.1"/>
    <property type="molecule type" value="Genomic_DNA"/>
</dbReference>
<keyword evidence="2" id="KW-0812">Transmembrane</keyword>
<evidence type="ECO:0000313" key="4">
    <source>
        <dbReference type="EMBL" id="TMR30685.1"/>
    </source>
</evidence>
<feature type="transmembrane region" description="Helical" evidence="2">
    <location>
        <begin position="438"/>
        <end position="457"/>
    </location>
</feature>
<reference evidence="4 5" key="1">
    <citation type="submission" date="2019-05" db="EMBL/GenBank/DDBJ databases">
        <title>Draft genome sequence of Nonomuraea zeae DSM 100528.</title>
        <authorList>
            <person name="Saricaoglu S."/>
            <person name="Isik K."/>
        </authorList>
    </citation>
    <scope>NUCLEOTIDE SEQUENCE [LARGE SCALE GENOMIC DNA]</scope>
    <source>
        <strain evidence="4 5">DSM 100528</strain>
    </source>
</reference>